<dbReference type="GO" id="GO:0005509">
    <property type="term" value="F:calcium ion binding"/>
    <property type="evidence" value="ECO:0007669"/>
    <property type="project" value="InterPro"/>
</dbReference>
<dbReference type="InterPro" id="IPR002048">
    <property type="entry name" value="EF_hand_dom"/>
</dbReference>
<dbReference type="InterPro" id="IPR057368">
    <property type="entry name" value="USP32_N"/>
</dbReference>
<sequence length="535" mass="60178">MGAKDSKPSFITYDEAVKRVSDSELRRIHEAFKRCAGANGNTLNVDAFVHEVLCDAVPSDVAEWLYQACGGTKRGISFKDLLCGIVVLTQGSYEERIKFLWTFYVNCQQENGAYIYKWDFARLLHLENTSLPITGAPRTADILTGLFGPHGEKATFEQFKSWLTIHKHATVLSKWLLDEKNSHVSQDLETPTFYQSLAGVTHLEERDIIELEKYFWSLRNTAPTGQLDAESLTPLLLPPLPRGAVTGLFSAFDENQDGHIDFKELCCGLSAACRGPKTERLKFCYKIFDLDRDGVLNKAELINMVTILIQIANESLKNHNSRASTPDGNDSDGQDKPFDVDVYLLNLRDKLVTSPQRKPVFQLGPNKEDSSSESTLENDMENDAQNSKLSAAQSLSSVYSNGVAYEIITEDMALTQEDFLIWSVEAAEALVTPFLDLVFEICHIVLGLRPQCRHQERDIVLGWLRREVHRGYSVGQFWYLVSSEWWASWLAYTATGATDSCCRQPPRTVDEAIVCDESFTSNSTGTLMRAHKKLE</sequence>
<dbReference type="CDD" id="cd00051">
    <property type="entry name" value="EFh"/>
    <property type="match status" value="1"/>
</dbReference>
<dbReference type="Gene3D" id="1.10.238.10">
    <property type="entry name" value="EF-hand"/>
    <property type="match status" value="1"/>
</dbReference>
<feature type="domain" description="EF-hand" evidence="5">
    <location>
        <begin position="276"/>
        <end position="311"/>
    </location>
</feature>
<dbReference type="InterPro" id="IPR028846">
    <property type="entry name" value="Recoverin"/>
</dbReference>
<dbReference type="InterPro" id="IPR018247">
    <property type="entry name" value="EF_Hand_1_Ca_BS"/>
</dbReference>
<keyword evidence="2" id="KW-0677">Repeat</keyword>
<dbReference type="PANTHER" id="PTHR23055:SF188">
    <property type="entry name" value="EF-HAND DOMAIN-CONTAINING PROTEIN"/>
    <property type="match status" value="1"/>
</dbReference>
<dbReference type="InterPro" id="IPR011992">
    <property type="entry name" value="EF-hand-dom_pair"/>
</dbReference>
<keyword evidence="6" id="KW-0378">Hydrolase</keyword>
<dbReference type="PROSITE" id="PS00018">
    <property type="entry name" value="EF_HAND_1"/>
    <property type="match status" value="2"/>
</dbReference>
<dbReference type="PRINTS" id="PR00450">
    <property type="entry name" value="RECOVERIN"/>
</dbReference>
<dbReference type="SMART" id="SM00054">
    <property type="entry name" value="EFh"/>
    <property type="match status" value="2"/>
</dbReference>
<evidence type="ECO:0000256" key="1">
    <source>
        <dbReference type="ARBA" id="ARBA00022723"/>
    </source>
</evidence>
<dbReference type="OrthoDB" id="265776at2759"/>
<feature type="region of interest" description="Disordered" evidence="4">
    <location>
        <begin position="358"/>
        <end position="387"/>
    </location>
</feature>
<feature type="domain" description="EF-hand" evidence="5">
    <location>
        <begin position="248"/>
        <end position="275"/>
    </location>
</feature>
<keyword evidence="1" id="KW-0479">Metal-binding</keyword>
<dbReference type="EMBL" id="BGZK01000779">
    <property type="protein sequence ID" value="GBP60099.1"/>
    <property type="molecule type" value="Genomic_DNA"/>
</dbReference>
<evidence type="ECO:0000313" key="7">
    <source>
        <dbReference type="Proteomes" id="UP000299102"/>
    </source>
</evidence>
<dbReference type="SUPFAM" id="SSF143791">
    <property type="entry name" value="DUSP-like"/>
    <property type="match status" value="1"/>
</dbReference>
<dbReference type="GO" id="GO:0016787">
    <property type="term" value="F:hydrolase activity"/>
    <property type="evidence" value="ECO:0007669"/>
    <property type="project" value="UniProtKB-KW"/>
</dbReference>
<dbReference type="Gene3D" id="3.30.2230.10">
    <property type="entry name" value="DUSP-like"/>
    <property type="match status" value="1"/>
</dbReference>
<evidence type="ECO:0000259" key="5">
    <source>
        <dbReference type="PROSITE" id="PS50222"/>
    </source>
</evidence>
<reference evidence="6 7" key="1">
    <citation type="journal article" date="2019" name="Commun. Biol.">
        <title>The bagworm genome reveals a unique fibroin gene that provides high tensile strength.</title>
        <authorList>
            <person name="Kono N."/>
            <person name="Nakamura H."/>
            <person name="Ohtoshi R."/>
            <person name="Tomita M."/>
            <person name="Numata K."/>
            <person name="Arakawa K."/>
        </authorList>
    </citation>
    <scope>NUCLEOTIDE SEQUENCE [LARGE SCALE GENOMIC DNA]</scope>
</reference>
<dbReference type="InterPro" id="IPR035927">
    <property type="entry name" value="DUSP-like_sf"/>
</dbReference>
<accession>A0A4C1XCJ7</accession>
<name>A0A4C1XCJ7_EUMVA</name>
<protein>
    <submittedName>
        <fullName evidence="6">Ubiquitin carboxyl-terminal hydrolase 32</fullName>
    </submittedName>
</protein>
<evidence type="ECO:0000256" key="3">
    <source>
        <dbReference type="ARBA" id="ARBA00022837"/>
    </source>
</evidence>
<dbReference type="Pfam" id="PF13833">
    <property type="entry name" value="EF-hand_8"/>
    <property type="match status" value="1"/>
</dbReference>
<gene>
    <name evidence="6" type="primary">Usp32</name>
    <name evidence="6" type="ORF">EVAR_31360_1</name>
</gene>
<dbReference type="PROSITE" id="PS50222">
    <property type="entry name" value="EF_HAND_2"/>
    <property type="match status" value="2"/>
</dbReference>
<dbReference type="PANTHER" id="PTHR23055">
    <property type="entry name" value="CALCIUM BINDING PROTEINS"/>
    <property type="match status" value="1"/>
</dbReference>
<evidence type="ECO:0000256" key="2">
    <source>
        <dbReference type="ARBA" id="ARBA00022737"/>
    </source>
</evidence>
<organism evidence="6 7">
    <name type="scientific">Eumeta variegata</name>
    <name type="common">Bagworm moth</name>
    <name type="synonym">Eumeta japonica</name>
    <dbReference type="NCBI Taxonomy" id="151549"/>
    <lineage>
        <taxon>Eukaryota</taxon>
        <taxon>Metazoa</taxon>
        <taxon>Ecdysozoa</taxon>
        <taxon>Arthropoda</taxon>
        <taxon>Hexapoda</taxon>
        <taxon>Insecta</taxon>
        <taxon>Pterygota</taxon>
        <taxon>Neoptera</taxon>
        <taxon>Endopterygota</taxon>
        <taxon>Lepidoptera</taxon>
        <taxon>Glossata</taxon>
        <taxon>Ditrysia</taxon>
        <taxon>Tineoidea</taxon>
        <taxon>Psychidae</taxon>
        <taxon>Oiketicinae</taxon>
        <taxon>Eumeta</taxon>
    </lineage>
</organism>
<dbReference type="Pfam" id="PF13202">
    <property type="entry name" value="EF-hand_5"/>
    <property type="match status" value="1"/>
</dbReference>
<dbReference type="Pfam" id="PF25265">
    <property type="entry name" value="USP32_N"/>
    <property type="match status" value="1"/>
</dbReference>
<dbReference type="Proteomes" id="UP000299102">
    <property type="component" value="Unassembled WGS sequence"/>
</dbReference>
<evidence type="ECO:0000313" key="6">
    <source>
        <dbReference type="EMBL" id="GBP60099.1"/>
    </source>
</evidence>
<comment type="caution">
    <text evidence="6">The sequence shown here is derived from an EMBL/GenBank/DDBJ whole genome shotgun (WGS) entry which is preliminary data.</text>
</comment>
<dbReference type="SUPFAM" id="SSF47473">
    <property type="entry name" value="EF-hand"/>
    <property type="match status" value="2"/>
</dbReference>
<keyword evidence="3" id="KW-0106">Calcium</keyword>
<proteinExistence type="predicted"/>
<dbReference type="AlphaFoldDB" id="A0A4C1XCJ7"/>
<dbReference type="STRING" id="151549.A0A4C1XCJ7"/>
<keyword evidence="7" id="KW-1185">Reference proteome</keyword>
<evidence type="ECO:0000256" key="4">
    <source>
        <dbReference type="SAM" id="MobiDB-lite"/>
    </source>
</evidence>